<dbReference type="AlphaFoldDB" id="A0A1H9BPV1"/>
<dbReference type="PROSITE" id="PS50893">
    <property type="entry name" value="ABC_TRANSPORTER_2"/>
    <property type="match status" value="1"/>
</dbReference>
<dbReference type="InterPro" id="IPR003593">
    <property type="entry name" value="AAA+_ATPase"/>
</dbReference>
<dbReference type="InterPro" id="IPR003439">
    <property type="entry name" value="ABC_transporter-like_ATP-bd"/>
</dbReference>
<evidence type="ECO:0000256" key="1">
    <source>
        <dbReference type="ARBA" id="ARBA00022448"/>
    </source>
</evidence>
<dbReference type="SUPFAM" id="SSF52540">
    <property type="entry name" value="P-loop containing nucleoside triphosphate hydrolases"/>
    <property type="match status" value="1"/>
</dbReference>
<evidence type="ECO:0000259" key="4">
    <source>
        <dbReference type="PROSITE" id="PS50893"/>
    </source>
</evidence>
<keyword evidence="3 5" id="KW-0067">ATP-binding</keyword>
<dbReference type="GO" id="GO:0016887">
    <property type="term" value="F:ATP hydrolysis activity"/>
    <property type="evidence" value="ECO:0007669"/>
    <property type="project" value="InterPro"/>
</dbReference>
<dbReference type="SMART" id="SM00382">
    <property type="entry name" value="AAA"/>
    <property type="match status" value="1"/>
</dbReference>
<evidence type="ECO:0000313" key="5">
    <source>
        <dbReference type="EMBL" id="SEP90807.1"/>
    </source>
</evidence>
<reference evidence="5 6" key="1">
    <citation type="submission" date="2016-10" db="EMBL/GenBank/DDBJ databases">
        <authorList>
            <person name="de Groot N.N."/>
        </authorList>
    </citation>
    <scope>NUCLEOTIDE SEQUENCE [LARGE SCALE GENOMIC DNA]</scope>
    <source>
        <strain evidence="5 6">DSM 15695</strain>
    </source>
</reference>
<dbReference type="Pfam" id="PF00005">
    <property type="entry name" value="ABC_tran"/>
    <property type="match status" value="1"/>
</dbReference>
<evidence type="ECO:0000256" key="3">
    <source>
        <dbReference type="ARBA" id="ARBA00022840"/>
    </source>
</evidence>
<feature type="domain" description="ABC transporter" evidence="4">
    <location>
        <begin position="2"/>
        <end position="230"/>
    </location>
</feature>
<dbReference type="GO" id="GO:0005524">
    <property type="term" value="F:ATP binding"/>
    <property type="evidence" value="ECO:0007669"/>
    <property type="project" value="UniProtKB-KW"/>
</dbReference>
<organism evidence="5 6">
    <name type="scientific">Ignavigranum ruoffiae</name>
    <dbReference type="NCBI Taxonomy" id="89093"/>
    <lineage>
        <taxon>Bacteria</taxon>
        <taxon>Bacillati</taxon>
        <taxon>Bacillota</taxon>
        <taxon>Bacilli</taxon>
        <taxon>Lactobacillales</taxon>
        <taxon>Aerococcaceae</taxon>
        <taxon>Ignavigranum</taxon>
    </lineage>
</organism>
<keyword evidence="1" id="KW-0813">Transport</keyword>
<protein>
    <submittedName>
        <fullName evidence="5">ABC-2 type transport system ATP-binding protein</fullName>
    </submittedName>
</protein>
<dbReference type="STRING" id="89093.SAMN04488558_10363"/>
<dbReference type="RefSeq" id="WP_092570800.1">
    <property type="nucleotide sequence ID" value="NZ_FOEN01000003.1"/>
</dbReference>
<dbReference type="Gene3D" id="3.40.50.300">
    <property type="entry name" value="P-loop containing nucleotide triphosphate hydrolases"/>
    <property type="match status" value="1"/>
</dbReference>
<dbReference type="InterPro" id="IPR027417">
    <property type="entry name" value="P-loop_NTPase"/>
</dbReference>
<proteinExistence type="predicted"/>
<gene>
    <name evidence="5" type="ORF">SAMN04488558_10363</name>
</gene>
<sequence length="285" mass="32188">MTNLISCQGLSKTFQHFRLDGVNTEIPQGYVTGIIGPNGSGKTTFIKLILSLIEPDQGQIYYKDQTVQSTTGQYLQDIGIIMDEPILAKDWSGNDINDVMQIGYQGWQSETYYQLLNEYGINPSLKVKELSRGMTIKLMLAIALSHQANTLILDEPTSGLDPIFREELTDLLQDFVQDEARSVVFSTHITADLEAIADYLIYIQDGQLIFQGTKDDLLAKYLLVKGPLDSLADNQIPPVVACKQMDDHFEALIESKYQQALPQDWHASQPSIDQIMIYLRRKHKR</sequence>
<dbReference type="PANTHER" id="PTHR42939">
    <property type="entry name" value="ABC TRANSPORTER ATP-BINDING PROTEIN ALBC-RELATED"/>
    <property type="match status" value="1"/>
</dbReference>
<dbReference type="Proteomes" id="UP000198833">
    <property type="component" value="Unassembled WGS sequence"/>
</dbReference>
<keyword evidence="2" id="KW-0547">Nucleotide-binding</keyword>
<evidence type="ECO:0000256" key="2">
    <source>
        <dbReference type="ARBA" id="ARBA00022741"/>
    </source>
</evidence>
<dbReference type="InterPro" id="IPR051782">
    <property type="entry name" value="ABC_Transporter_VariousFunc"/>
</dbReference>
<accession>A0A1H9BPV1</accession>
<dbReference type="CDD" id="cd03230">
    <property type="entry name" value="ABC_DR_subfamily_A"/>
    <property type="match status" value="1"/>
</dbReference>
<keyword evidence="6" id="KW-1185">Reference proteome</keyword>
<dbReference type="EMBL" id="FOEN01000003">
    <property type="protein sequence ID" value="SEP90807.1"/>
    <property type="molecule type" value="Genomic_DNA"/>
</dbReference>
<dbReference type="OrthoDB" id="9804819at2"/>
<dbReference type="PANTHER" id="PTHR42939:SF3">
    <property type="entry name" value="ABC TRANSPORTER ATP-BINDING COMPONENT"/>
    <property type="match status" value="1"/>
</dbReference>
<name>A0A1H9BPV1_9LACT</name>
<evidence type="ECO:0000313" key="6">
    <source>
        <dbReference type="Proteomes" id="UP000198833"/>
    </source>
</evidence>